<keyword evidence="1" id="KW-0732">Signal</keyword>
<feature type="chain" id="PRO_5046353419" description="SCP domain-containing protein" evidence="1">
    <location>
        <begin position="30"/>
        <end position="189"/>
    </location>
</feature>
<evidence type="ECO:0000256" key="1">
    <source>
        <dbReference type="SAM" id="SignalP"/>
    </source>
</evidence>
<evidence type="ECO:0008006" key="4">
    <source>
        <dbReference type="Google" id="ProtNLM"/>
    </source>
</evidence>
<reference evidence="2" key="1">
    <citation type="submission" date="2023-07" db="EMBL/GenBank/DDBJ databases">
        <title>Sequencing the genomes of 1000 actinobacteria strains.</title>
        <authorList>
            <person name="Klenk H.-P."/>
        </authorList>
    </citation>
    <scope>NUCLEOTIDE SEQUENCE</scope>
    <source>
        <strain evidence="2">DSM 107476</strain>
    </source>
</reference>
<keyword evidence="3" id="KW-1185">Reference proteome</keyword>
<accession>A0ABU1ZVS7</accession>
<dbReference type="InterPro" id="IPR006311">
    <property type="entry name" value="TAT_signal"/>
</dbReference>
<dbReference type="RefSeq" id="WP_290197856.1">
    <property type="nucleotide sequence ID" value="NZ_CP047654.1"/>
</dbReference>
<evidence type="ECO:0000313" key="3">
    <source>
        <dbReference type="Proteomes" id="UP001180840"/>
    </source>
</evidence>
<protein>
    <recommendedName>
        <fullName evidence="4">SCP domain-containing protein</fullName>
    </recommendedName>
</protein>
<dbReference type="EMBL" id="JAVDXZ010000001">
    <property type="protein sequence ID" value="MDR7328865.1"/>
    <property type="molecule type" value="Genomic_DNA"/>
</dbReference>
<organism evidence="2 3">
    <name type="scientific">Corynebacterium guangdongense</name>
    <dbReference type="NCBI Taxonomy" id="1783348"/>
    <lineage>
        <taxon>Bacteria</taxon>
        <taxon>Bacillati</taxon>
        <taxon>Actinomycetota</taxon>
        <taxon>Actinomycetes</taxon>
        <taxon>Mycobacteriales</taxon>
        <taxon>Corynebacteriaceae</taxon>
        <taxon>Corynebacterium</taxon>
    </lineage>
</organism>
<dbReference type="Proteomes" id="UP001180840">
    <property type="component" value="Unassembled WGS sequence"/>
</dbReference>
<evidence type="ECO:0000313" key="2">
    <source>
        <dbReference type="EMBL" id="MDR7328865.1"/>
    </source>
</evidence>
<dbReference type="PROSITE" id="PS51318">
    <property type="entry name" value="TAT"/>
    <property type="match status" value="1"/>
</dbReference>
<gene>
    <name evidence="2" type="ORF">J2S39_000541</name>
</gene>
<comment type="caution">
    <text evidence="2">The sequence shown here is derived from an EMBL/GenBank/DDBJ whole genome shotgun (WGS) entry which is preliminary data.</text>
</comment>
<proteinExistence type="predicted"/>
<feature type="signal peptide" evidence="1">
    <location>
        <begin position="1"/>
        <end position="29"/>
    </location>
</feature>
<sequence length="189" mass="19874">MSRRNLLTRVTAAVASIATALALMPAAQAQSLPVPTPVAELSAQAQSVPVPTPVAELSAQTPFQAVAAAPAPAAPAAWTADSVEGRLLSATERNLSDMGHRADPQAWDIAAQWAGQALAGQVEFLAGVGRGVTHTDVGDGNIYRLSVAEAEARIQWLNREANTSQQSYRFGVASARQGDTVYLVEYFLH</sequence>
<name>A0ABU1ZVS7_9CORY</name>